<evidence type="ECO:0000313" key="2">
    <source>
        <dbReference type="Proteomes" id="UP000236291"/>
    </source>
</evidence>
<feature type="non-terminal residue" evidence="1">
    <location>
        <position position="1"/>
    </location>
</feature>
<dbReference type="AlphaFoldDB" id="A0A2K3JT47"/>
<reference evidence="1 2" key="2">
    <citation type="journal article" date="2017" name="Front. Plant Sci.">
        <title>Gene Classification and Mining of Molecular Markers Useful in Red Clover (Trifolium pratense) Breeding.</title>
        <authorList>
            <person name="Istvanek J."/>
            <person name="Dluhosova J."/>
            <person name="Dluhos P."/>
            <person name="Patkova L."/>
            <person name="Nedelnik J."/>
            <person name="Repkova J."/>
        </authorList>
    </citation>
    <scope>NUCLEOTIDE SEQUENCE [LARGE SCALE GENOMIC DNA]</scope>
    <source>
        <strain evidence="2">cv. Tatra</strain>
        <tissue evidence="1">Young leaves</tissue>
    </source>
</reference>
<reference evidence="1 2" key="1">
    <citation type="journal article" date="2014" name="Am. J. Bot.">
        <title>Genome assembly and annotation for red clover (Trifolium pratense; Fabaceae).</title>
        <authorList>
            <person name="Istvanek J."/>
            <person name="Jaros M."/>
            <person name="Krenek A."/>
            <person name="Repkova J."/>
        </authorList>
    </citation>
    <scope>NUCLEOTIDE SEQUENCE [LARGE SCALE GENOMIC DNA]</scope>
    <source>
        <strain evidence="2">cv. Tatra</strain>
        <tissue evidence="1">Young leaves</tissue>
    </source>
</reference>
<gene>
    <name evidence="1" type="ORF">L195_g058585</name>
</gene>
<proteinExistence type="predicted"/>
<dbReference type="EMBL" id="ASHM01122634">
    <property type="protein sequence ID" value="PNX57222.1"/>
    <property type="molecule type" value="Genomic_DNA"/>
</dbReference>
<sequence>AMQSEEKCNRGRSAMQSEEVQWEKFNAIRSAIERSAMQSEEMQ</sequence>
<protein>
    <submittedName>
        <fullName evidence="1">Uncharacterized protein</fullName>
    </submittedName>
</protein>
<comment type="caution">
    <text evidence="1">The sequence shown here is derived from an EMBL/GenBank/DDBJ whole genome shotgun (WGS) entry which is preliminary data.</text>
</comment>
<organism evidence="1 2">
    <name type="scientific">Trifolium pratense</name>
    <name type="common">Red clover</name>
    <dbReference type="NCBI Taxonomy" id="57577"/>
    <lineage>
        <taxon>Eukaryota</taxon>
        <taxon>Viridiplantae</taxon>
        <taxon>Streptophyta</taxon>
        <taxon>Embryophyta</taxon>
        <taxon>Tracheophyta</taxon>
        <taxon>Spermatophyta</taxon>
        <taxon>Magnoliopsida</taxon>
        <taxon>eudicotyledons</taxon>
        <taxon>Gunneridae</taxon>
        <taxon>Pentapetalae</taxon>
        <taxon>rosids</taxon>
        <taxon>fabids</taxon>
        <taxon>Fabales</taxon>
        <taxon>Fabaceae</taxon>
        <taxon>Papilionoideae</taxon>
        <taxon>50 kb inversion clade</taxon>
        <taxon>NPAAA clade</taxon>
        <taxon>Hologalegina</taxon>
        <taxon>IRL clade</taxon>
        <taxon>Trifolieae</taxon>
        <taxon>Trifolium</taxon>
    </lineage>
</organism>
<dbReference type="Proteomes" id="UP000236291">
    <property type="component" value="Unassembled WGS sequence"/>
</dbReference>
<name>A0A2K3JT47_TRIPR</name>
<evidence type="ECO:0000313" key="1">
    <source>
        <dbReference type="EMBL" id="PNX57222.1"/>
    </source>
</evidence>
<accession>A0A2K3JT47</accession>